<evidence type="ECO:0000256" key="3">
    <source>
        <dbReference type="ARBA" id="ARBA00022692"/>
    </source>
</evidence>
<feature type="transmembrane region" description="Helical" evidence="6">
    <location>
        <begin position="341"/>
        <end position="363"/>
    </location>
</feature>
<sequence>MGIALIMAVLDGAIANVALPTIAKDLGTSAAGSIWVVNAYQLAVTVSLFPLSSLGDIVGYRRVYWWGLLVFTIASAACALSDSLLALTIARVVQGFGAAGIMSVNIALVRFIYPHRELGRGVGNNALIVAVASAAGPTIAGIMLSVASWQWLFAINVPLGAVALVIALRSLPHAPRSTHRFDSVSALLNAMVFGALICGIKGLDGSQAVALTAVELAGAAVLGVVLVRRQMAQTAPLLPVDLLRLPVFALSVTTSVGSFAAQSIAYVALPFYLQDVIGRSAVETGLLMTPWPLGTALMAPLSGRLADRYDPGLLGGLGLAILAVGLGALALLPADPATADIVWRMAVCGLGFGLFQSPNNKVLITSAPKERSGGASGIQSTARLLGQTLGAAFVGLLFTAHAVHGTGIALTLACALSVAGCVASSLRYRRSPLATG</sequence>
<evidence type="ECO:0000256" key="6">
    <source>
        <dbReference type="SAM" id="Phobius"/>
    </source>
</evidence>
<dbReference type="PANTHER" id="PTHR42718">
    <property type="entry name" value="MAJOR FACILITATOR SUPERFAMILY MULTIDRUG TRANSPORTER MFSC"/>
    <property type="match status" value="1"/>
</dbReference>
<dbReference type="PANTHER" id="PTHR42718:SF9">
    <property type="entry name" value="MAJOR FACILITATOR SUPERFAMILY MULTIDRUG TRANSPORTER MFSC"/>
    <property type="match status" value="1"/>
</dbReference>
<evidence type="ECO:0000313" key="9">
    <source>
        <dbReference type="Proteomes" id="UP000781958"/>
    </source>
</evidence>
<dbReference type="PROSITE" id="PS50850">
    <property type="entry name" value="MFS"/>
    <property type="match status" value="1"/>
</dbReference>
<accession>A0ABS4SMN0</accession>
<organism evidence="8 9">
    <name type="scientific">Azospirillum rugosum</name>
    <dbReference type="NCBI Taxonomy" id="416170"/>
    <lineage>
        <taxon>Bacteria</taxon>
        <taxon>Pseudomonadati</taxon>
        <taxon>Pseudomonadota</taxon>
        <taxon>Alphaproteobacteria</taxon>
        <taxon>Rhodospirillales</taxon>
        <taxon>Azospirillaceae</taxon>
        <taxon>Azospirillum</taxon>
    </lineage>
</organism>
<dbReference type="Pfam" id="PF07690">
    <property type="entry name" value="MFS_1"/>
    <property type="match status" value="1"/>
</dbReference>
<gene>
    <name evidence="8" type="ORF">J2851_003600</name>
</gene>
<feature type="transmembrane region" description="Helical" evidence="6">
    <location>
        <begin position="247"/>
        <end position="269"/>
    </location>
</feature>
<keyword evidence="4 6" id="KW-1133">Transmembrane helix</keyword>
<keyword evidence="9" id="KW-1185">Reference proteome</keyword>
<feature type="transmembrane region" description="Helical" evidence="6">
    <location>
        <begin position="125"/>
        <end position="145"/>
    </location>
</feature>
<feature type="transmembrane region" description="Helical" evidence="6">
    <location>
        <begin position="408"/>
        <end position="426"/>
    </location>
</feature>
<dbReference type="Proteomes" id="UP000781958">
    <property type="component" value="Unassembled WGS sequence"/>
</dbReference>
<keyword evidence="3 6" id="KW-0812">Transmembrane</keyword>
<protein>
    <submittedName>
        <fullName evidence="8">DHA2 family multidrug resistance protein-like MFS transporter</fullName>
    </submittedName>
</protein>
<comment type="caution">
    <text evidence="8">The sequence shown here is derived from an EMBL/GenBank/DDBJ whole genome shotgun (WGS) entry which is preliminary data.</text>
</comment>
<feature type="transmembrane region" description="Helical" evidence="6">
    <location>
        <begin position="384"/>
        <end position="402"/>
    </location>
</feature>
<feature type="transmembrane region" description="Helical" evidence="6">
    <location>
        <begin position="208"/>
        <end position="227"/>
    </location>
</feature>
<dbReference type="SUPFAM" id="SSF103473">
    <property type="entry name" value="MFS general substrate transporter"/>
    <property type="match status" value="1"/>
</dbReference>
<evidence type="ECO:0000313" key="8">
    <source>
        <dbReference type="EMBL" id="MBP2293816.1"/>
    </source>
</evidence>
<evidence type="ECO:0000256" key="5">
    <source>
        <dbReference type="ARBA" id="ARBA00023136"/>
    </source>
</evidence>
<dbReference type="CDD" id="cd17321">
    <property type="entry name" value="MFS_MMR_MDR_like"/>
    <property type="match status" value="1"/>
</dbReference>
<feature type="transmembrane region" description="Helical" evidence="6">
    <location>
        <begin position="63"/>
        <end position="86"/>
    </location>
</feature>
<proteinExistence type="predicted"/>
<feature type="transmembrane region" description="Helical" evidence="6">
    <location>
        <begin position="92"/>
        <end position="113"/>
    </location>
</feature>
<dbReference type="InterPro" id="IPR036259">
    <property type="entry name" value="MFS_trans_sf"/>
</dbReference>
<feature type="transmembrane region" description="Helical" evidence="6">
    <location>
        <begin position="313"/>
        <end position="335"/>
    </location>
</feature>
<feature type="domain" description="Major facilitator superfamily (MFS) profile" evidence="7">
    <location>
        <begin position="1"/>
        <end position="432"/>
    </location>
</feature>
<evidence type="ECO:0000256" key="4">
    <source>
        <dbReference type="ARBA" id="ARBA00022989"/>
    </source>
</evidence>
<name>A0ABS4SMN0_9PROT</name>
<dbReference type="RefSeq" id="WP_246500734.1">
    <property type="nucleotide sequence ID" value="NZ_JAGINP010000012.1"/>
</dbReference>
<keyword evidence="5 6" id="KW-0472">Membrane</keyword>
<dbReference type="Gene3D" id="1.20.1250.20">
    <property type="entry name" value="MFS general substrate transporter like domains"/>
    <property type="match status" value="1"/>
</dbReference>
<evidence type="ECO:0000259" key="7">
    <source>
        <dbReference type="PROSITE" id="PS50850"/>
    </source>
</evidence>
<evidence type="ECO:0000256" key="2">
    <source>
        <dbReference type="ARBA" id="ARBA00022448"/>
    </source>
</evidence>
<dbReference type="InterPro" id="IPR011701">
    <property type="entry name" value="MFS"/>
</dbReference>
<feature type="transmembrane region" description="Helical" evidence="6">
    <location>
        <begin position="151"/>
        <end position="171"/>
    </location>
</feature>
<evidence type="ECO:0000256" key="1">
    <source>
        <dbReference type="ARBA" id="ARBA00004141"/>
    </source>
</evidence>
<reference evidence="8 9" key="1">
    <citation type="submission" date="2021-03" db="EMBL/GenBank/DDBJ databases">
        <title>Genomic Encyclopedia of Type Strains, Phase III (KMG-III): the genomes of soil and plant-associated and newly described type strains.</title>
        <authorList>
            <person name="Whitman W."/>
        </authorList>
    </citation>
    <scope>NUCLEOTIDE SEQUENCE [LARGE SCALE GENOMIC DNA]</scope>
    <source>
        <strain evidence="8 9">IMMIB AFH-6</strain>
    </source>
</reference>
<dbReference type="EMBL" id="JAGINP010000012">
    <property type="protein sequence ID" value="MBP2293816.1"/>
    <property type="molecule type" value="Genomic_DNA"/>
</dbReference>
<comment type="subcellular location">
    <subcellularLocation>
        <location evidence="1">Membrane</location>
        <topology evidence="1">Multi-pass membrane protein</topology>
    </subcellularLocation>
</comment>
<feature type="transmembrane region" description="Helical" evidence="6">
    <location>
        <begin position="281"/>
        <end position="301"/>
    </location>
</feature>
<dbReference type="Gene3D" id="1.20.1720.10">
    <property type="entry name" value="Multidrug resistance protein D"/>
    <property type="match status" value="1"/>
</dbReference>
<dbReference type="InterPro" id="IPR020846">
    <property type="entry name" value="MFS_dom"/>
</dbReference>
<feature type="transmembrane region" description="Helical" evidence="6">
    <location>
        <begin position="31"/>
        <end position="51"/>
    </location>
</feature>
<keyword evidence="2" id="KW-0813">Transport</keyword>
<feature type="transmembrane region" description="Helical" evidence="6">
    <location>
        <begin position="183"/>
        <end position="202"/>
    </location>
</feature>